<accession>A0A447IF65</accession>
<protein>
    <submittedName>
        <fullName evidence="2">Uncharacterized protein</fullName>
    </submittedName>
</protein>
<dbReference type="OrthoDB" id="9854207at2"/>
<sequence length="108" mass="12155">MDFWQGAFLVFILVSLTGAIAWDSVLGNKFKNIETRQLADPRLRPYMDLSKIPGSGRAYRAKDQALRLAEPERSAALRECARLQTYIRIVCGLIGLVFLAMVVSLLIR</sequence>
<keyword evidence="1" id="KW-0472">Membrane</keyword>
<keyword evidence="1" id="KW-0812">Transmembrane</keyword>
<dbReference type="EMBL" id="UZWD01000038">
    <property type="protein sequence ID" value="VDS06147.1"/>
    <property type="molecule type" value="Genomic_DNA"/>
</dbReference>
<name>A0A447IF65_9HYPH</name>
<feature type="transmembrane region" description="Helical" evidence="1">
    <location>
        <begin position="86"/>
        <end position="107"/>
    </location>
</feature>
<organism evidence="2 3">
    <name type="scientific">Devosia equisanguinis</name>
    <dbReference type="NCBI Taxonomy" id="2490941"/>
    <lineage>
        <taxon>Bacteria</taxon>
        <taxon>Pseudomonadati</taxon>
        <taxon>Pseudomonadota</taxon>
        <taxon>Alphaproteobacteria</taxon>
        <taxon>Hyphomicrobiales</taxon>
        <taxon>Devosiaceae</taxon>
        <taxon>Devosia</taxon>
    </lineage>
</organism>
<keyword evidence="1" id="KW-1133">Transmembrane helix</keyword>
<keyword evidence="3" id="KW-1185">Reference proteome</keyword>
<dbReference type="Proteomes" id="UP000268844">
    <property type="component" value="Unassembled WGS sequence"/>
</dbReference>
<proteinExistence type="predicted"/>
<dbReference type="RefSeq" id="WP_126151648.1">
    <property type="nucleotide sequence ID" value="NZ_JBHTMH010000001.1"/>
</dbReference>
<evidence type="ECO:0000313" key="3">
    <source>
        <dbReference type="Proteomes" id="UP000268844"/>
    </source>
</evidence>
<evidence type="ECO:0000313" key="2">
    <source>
        <dbReference type="EMBL" id="VDS06147.1"/>
    </source>
</evidence>
<evidence type="ECO:0000256" key="1">
    <source>
        <dbReference type="SAM" id="Phobius"/>
    </source>
</evidence>
<reference evidence="2 3" key="1">
    <citation type="submission" date="2018-12" db="EMBL/GenBank/DDBJ databases">
        <authorList>
            <person name="Criscuolo A."/>
        </authorList>
    </citation>
    <scope>NUCLEOTIDE SEQUENCE [LARGE SCALE GENOMIC DNA]</scope>
    <source>
        <strain evidence="2">ACIP1116281</strain>
    </source>
</reference>
<gene>
    <name evidence="2" type="ORF">DEVEQU_03300</name>
</gene>
<dbReference type="AlphaFoldDB" id="A0A447IF65"/>